<dbReference type="PROSITE" id="PS51819">
    <property type="entry name" value="VOC"/>
    <property type="match status" value="1"/>
</dbReference>
<dbReference type="OrthoDB" id="9798430at2"/>
<keyword evidence="2" id="KW-0560">Oxidoreductase</keyword>
<dbReference type="InterPro" id="IPR029068">
    <property type="entry name" value="Glyas_Bleomycin-R_OHBP_Dase"/>
</dbReference>
<sequence>MKGEFWINLPSKDIEKTRKFYTELGFEMNTAHAAPHMVGMFLGSKKVVLNIFPDVMFKEFIGGSAVTESHESGEVLFSLGADSVEEVDDWARRAEKAGAKSFGDPGDKDGWMYGCGFADPDGHRWNILFMNMSKMPK</sequence>
<dbReference type="AlphaFoldDB" id="A0A1Z3N477"/>
<protein>
    <submittedName>
        <fullName evidence="2">Extradiol dioxygenase</fullName>
    </submittedName>
</protein>
<keyword evidence="2" id="KW-0223">Dioxygenase</keyword>
<dbReference type="Pfam" id="PF00903">
    <property type="entry name" value="Glyoxalase"/>
    <property type="match status" value="1"/>
</dbReference>
<dbReference type="Proteomes" id="UP000197003">
    <property type="component" value="Chromosome"/>
</dbReference>
<organism evidence="2 3">
    <name type="scientific">Bdellovibrio bacteriovorus</name>
    <dbReference type="NCBI Taxonomy" id="959"/>
    <lineage>
        <taxon>Bacteria</taxon>
        <taxon>Pseudomonadati</taxon>
        <taxon>Bdellovibrionota</taxon>
        <taxon>Bdellovibrionia</taxon>
        <taxon>Bdellovibrionales</taxon>
        <taxon>Pseudobdellovibrionaceae</taxon>
        <taxon>Bdellovibrio</taxon>
    </lineage>
</organism>
<dbReference type="InterPro" id="IPR004360">
    <property type="entry name" value="Glyas_Fos-R_dOase_dom"/>
</dbReference>
<dbReference type="Gene3D" id="3.10.180.10">
    <property type="entry name" value="2,3-Dihydroxybiphenyl 1,2-Dioxygenase, domain 1"/>
    <property type="match status" value="1"/>
</dbReference>
<dbReference type="PANTHER" id="PTHR36503">
    <property type="entry name" value="BLR2520 PROTEIN"/>
    <property type="match status" value="1"/>
</dbReference>
<dbReference type="EMBL" id="CP020946">
    <property type="protein sequence ID" value="ASD62282.1"/>
    <property type="molecule type" value="Genomic_DNA"/>
</dbReference>
<dbReference type="GO" id="GO:0051213">
    <property type="term" value="F:dioxygenase activity"/>
    <property type="evidence" value="ECO:0007669"/>
    <property type="project" value="UniProtKB-KW"/>
</dbReference>
<feature type="domain" description="VOC" evidence="1">
    <location>
        <begin position="3"/>
        <end position="130"/>
    </location>
</feature>
<dbReference type="InterPro" id="IPR037523">
    <property type="entry name" value="VOC_core"/>
</dbReference>
<evidence type="ECO:0000259" key="1">
    <source>
        <dbReference type="PROSITE" id="PS51819"/>
    </source>
</evidence>
<name>A0A1Z3N477_BDEBC</name>
<accession>A0A1Z3N477</accession>
<reference evidence="2 3" key="1">
    <citation type="submission" date="2017-04" db="EMBL/GenBank/DDBJ databases">
        <title>Whole genome sequence of Bdellovibrio bacteriovorus strain SSB218315.</title>
        <authorList>
            <person name="Oyedara O."/>
            <person name="Rodriguez-Perez M.A."/>
        </authorList>
    </citation>
    <scope>NUCLEOTIDE SEQUENCE [LARGE SCALE GENOMIC DNA]</scope>
    <source>
        <strain evidence="2 3">SSB218315</strain>
    </source>
</reference>
<evidence type="ECO:0000313" key="2">
    <source>
        <dbReference type="EMBL" id="ASD62282.1"/>
    </source>
</evidence>
<gene>
    <name evidence="2" type="ORF">B9G79_01230</name>
</gene>
<evidence type="ECO:0000313" key="3">
    <source>
        <dbReference type="Proteomes" id="UP000197003"/>
    </source>
</evidence>
<dbReference type="PANTHER" id="PTHR36503:SF2">
    <property type="entry name" value="BLR2408 PROTEIN"/>
    <property type="match status" value="1"/>
</dbReference>
<proteinExistence type="predicted"/>
<dbReference type="SUPFAM" id="SSF54593">
    <property type="entry name" value="Glyoxalase/Bleomycin resistance protein/Dihydroxybiphenyl dioxygenase"/>
    <property type="match status" value="1"/>
</dbReference>
<dbReference type="RefSeq" id="WP_088563932.1">
    <property type="nucleotide sequence ID" value="NZ_CP020946.1"/>
</dbReference>